<sequence>MQESSKLSVTGSVGREVDWMRGLRCCIIAWTVVTAGGQTESVEARKAAEGLQQDAPGRSIFAAAAQGGFGVETETHSGGQLAAYGENTFVEVPHLPTQLPMTELEAEVQRTSRVAAFLAQDAAVLSKELQGLQISLRGHARLEPDPAETPAVSALALGSQEFRAVPEDTKGNSTSKAKAADTKAAAGDEGCDGAGQVPCSPLNRLITFDYRYPIAWGLLNWVLVIVLAFLTAWCFCACCCRPRRTG</sequence>
<dbReference type="EMBL" id="LSRX01000086">
    <property type="protein sequence ID" value="OLQ10026.1"/>
    <property type="molecule type" value="Genomic_DNA"/>
</dbReference>
<feature type="transmembrane region" description="Helical" evidence="1">
    <location>
        <begin position="214"/>
        <end position="240"/>
    </location>
</feature>
<dbReference type="OrthoDB" id="420779at2759"/>
<comment type="caution">
    <text evidence="2">The sequence shown here is derived from an EMBL/GenBank/DDBJ whole genome shotgun (WGS) entry which is preliminary data.</text>
</comment>
<name>A0A1Q9ERH4_SYMMI</name>
<accession>A0A1Q9ERH4</accession>
<organism evidence="2 3">
    <name type="scientific">Symbiodinium microadriaticum</name>
    <name type="common">Dinoflagellate</name>
    <name type="synonym">Zooxanthella microadriatica</name>
    <dbReference type="NCBI Taxonomy" id="2951"/>
    <lineage>
        <taxon>Eukaryota</taxon>
        <taxon>Sar</taxon>
        <taxon>Alveolata</taxon>
        <taxon>Dinophyceae</taxon>
        <taxon>Suessiales</taxon>
        <taxon>Symbiodiniaceae</taxon>
        <taxon>Symbiodinium</taxon>
    </lineage>
</organism>
<dbReference type="AlphaFoldDB" id="A0A1Q9ERH4"/>
<reference evidence="2 3" key="1">
    <citation type="submission" date="2016-02" db="EMBL/GenBank/DDBJ databases">
        <title>Genome analysis of coral dinoflagellate symbionts highlights evolutionary adaptations to a symbiotic lifestyle.</title>
        <authorList>
            <person name="Aranda M."/>
            <person name="Li Y."/>
            <person name="Liew Y.J."/>
            <person name="Baumgarten S."/>
            <person name="Simakov O."/>
            <person name="Wilson M."/>
            <person name="Piel J."/>
            <person name="Ashoor H."/>
            <person name="Bougouffa S."/>
            <person name="Bajic V.B."/>
            <person name="Ryu T."/>
            <person name="Ravasi T."/>
            <person name="Bayer T."/>
            <person name="Micklem G."/>
            <person name="Kim H."/>
            <person name="Bhak J."/>
            <person name="Lajeunesse T.C."/>
            <person name="Voolstra C.R."/>
        </authorList>
    </citation>
    <scope>NUCLEOTIDE SEQUENCE [LARGE SCALE GENOMIC DNA]</scope>
    <source>
        <strain evidence="2 3">CCMP2467</strain>
    </source>
</reference>
<evidence type="ECO:0000256" key="1">
    <source>
        <dbReference type="SAM" id="Phobius"/>
    </source>
</evidence>
<gene>
    <name evidence="2" type="ORF">AK812_SmicGene6357</name>
</gene>
<evidence type="ECO:0000313" key="3">
    <source>
        <dbReference type="Proteomes" id="UP000186817"/>
    </source>
</evidence>
<protein>
    <submittedName>
        <fullName evidence="2">Uncharacterized protein</fullName>
    </submittedName>
</protein>
<keyword evidence="1" id="KW-0812">Transmembrane</keyword>
<evidence type="ECO:0000313" key="2">
    <source>
        <dbReference type="EMBL" id="OLQ10026.1"/>
    </source>
</evidence>
<proteinExistence type="predicted"/>
<keyword evidence="3" id="KW-1185">Reference proteome</keyword>
<keyword evidence="1" id="KW-0472">Membrane</keyword>
<dbReference type="Proteomes" id="UP000186817">
    <property type="component" value="Unassembled WGS sequence"/>
</dbReference>
<keyword evidence="1" id="KW-1133">Transmembrane helix</keyword>